<evidence type="ECO:0000313" key="2">
    <source>
        <dbReference type="EMBL" id="MBD7996241.1"/>
    </source>
</evidence>
<dbReference type="Gene3D" id="3.20.20.100">
    <property type="entry name" value="NADP-dependent oxidoreductase domain"/>
    <property type="match status" value="1"/>
</dbReference>
<dbReference type="EMBL" id="JACSQD010000006">
    <property type="protein sequence ID" value="MBD7996241.1"/>
    <property type="molecule type" value="Genomic_DNA"/>
</dbReference>
<dbReference type="PANTHER" id="PTHR42686">
    <property type="entry name" value="GH17980P-RELATED"/>
    <property type="match status" value="1"/>
</dbReference>
<feature type="domain" description="NADP-dependent oxidoreductase" evidence="1">
    <location>
        <begin position="8"/>
        <end position="309"/>
    </location>
</feature>
<dbReference type="CDD" id="cd19162">
    <property type="entry name" value="AKR_FDH"/>
    <property type="match status" value="1"/>
</dbReference>
<keyword evidence="3" id="KW-1185">Reference proteome</keyword>
<sequence>MTAPEVGPIGLGCASIGNLYREMSGADAAGTLQAAWDGGSRYFDTAPHYGLGLSERRLGRFLADRPRDGFLVSTKVGRLLVENPDYSDGDTDDEGFAVPATLKRQWDPSEAGIRRSLEESLTRLGLERADIVYLHDPDAYDLAAGIEQGLPVLEKLRSEGTVDAVGVGANSAETLLACVEAAELDYIMLSGCYTLLDQPAAHELLPACLAKGVQVINVGVYATGILAQPQVPARAHYKYAPASADIQAKAARIAGICERFGTDLPTAAVHFSLRHPAVAAVVAGASSAAQAEQNAARIQAQVPEELWTALATEELIPHGS</sequence>
<organism evidence="2 3">
    <name type="scientific">Arthrobacter gallicola</name>
    <dbReference type="NCBI Taxonomy" id="2762225"/>
    <lineage>
        <taxon>Bacteria</taxon>
        <taxon>Bacillati</taxon>
        <taxon>Actinomycetota</taxon>
        <taxon>Actinomycetes</taxon>
        <taxon>Micrococcales</taxon>
        <taxon>Micrococcaceae</taxon>
        <taxon>Arthrobacter</taxon>
    </lineage>
</organism>
<proteinExistence type="predicted"/>
<dbReference type="InterPro" id="IPR023210">
    <property type="entry name" value="NADP_OxRdtase_dom"/>
</dbReference>
<dbReference type="Proteomes" id="UP000609874">
    <property type="component" value="Unassembled WGS sequence"/>
</dbReference>
<dbReference type="RefSeq" id="WP_191808532.1">
    <property type="nucleotide sequence ID" value="NZ_JACSQD010000006.1"/>
</dbReference>
<dbReference type="InterPro" id="IPR036812">
    <property type="entry name" value="NAD(P)_OxRdtase_dom_sf"/>
</dbReference>
<dbReference type="SUPFAM" id="SSF51430">
    <property type="entry name" value="NAD(P)-linked oxidoreductase"/>
    <property type="match status" value="1"/>
</dbReference>
<gene>
    <name evidence="2" type="ORF">H9639_13125</name>
</gene>
<protein>
    <submittedName>
        <fullName evidence="2">Aldo/keto reductase</fullName>
    </submittedName>
</protein>
<dbReference type="Pfam" id="PF00248">
    <property type="entry name" value="Aldo_ket_red"/>
    <property type="match status" value="1"/>
</dbReference>
<comment type="caution">
    <text evidence="2">The sequence shown here is derived from an EMBL/GenBank/DDBJ whole genome shotgun (WGS) entry which is preliminary data.</text>
</comment>
<dbReference type="PANTHER" id="PTHR42686:SF1">
    <property type="entry name" value="GH17980P-RELATED"/>
    <property type="match status" value="1"/>
</dbReference>
<reference evidence="2 3" key="1">
    <citation type="submission" date="2020-08" db="EMBL/GenBank/DDBJ databases">
        <title>A Genomic Blueprint of the Chicken Gut Microbiome.</title>
        <authorList>
            <person name="Gilroy R."/>
            <person name="Ravi A."/>
            <person name="Getino M."/>
            <person name="Pursley I."/>
            <person name="Horton D.L."/>
            <person name="Alikhan N.-F."/>
            <person name="Baker D."/>
            <person name="Gharbi K."/>
            <person name="Hall N."/>
            <person name="Watson M."/>
            <person name="Adriaenssens E.M."/>
            <person name="Foster-Nyarko E."/>
            <person name="Jarju S."/>
            <person name="Secka A."/>
            <person name="Antonio M."/>
            <person name="Oren A."/>
            <person name="Chaudhuri R."/>
            <person name="La Ragione R.M."/>
            <person name="Hildebrand F."/>
            <person name="Pallen M.J."/>
        </authorList>
    </citation>
    <scope>NUCLEOTIDE SEQUENCE [LARGE SCALE GENOMIC DNA]</scope>
    <source>
        <strain evidence="2 3">Sa2CUA1</strain>
    </source>
</reference>
<dbReference type="InterPro" id="IPR020471">
    <property type="entry name" value="AKR"/>
</dbReference>
<evidence type="ECO:0000259" key="1">
    <source>
        <dbReference type="Pfam" id="PF00248"/>
    </source>
</evidence>
<evidence type="ECO:0000313" key="3">
    <source>
        <dbReference type="Proteomes" id="UP000609874"/>
    </source>
</evidence>
<accession>A0ABR8UVX4</accession>
<dbReference type="InterPro" id="IPR044477">
    <property type="entry name" value="FDH-like"/>
</dbReference>
<name>A0ABR8UVX4_9MICC</name>